<dbReference type="Proteomes" id="UP000249056">
    <property type="component" value="Unassembled WGS sequence"/>
</dbReference>
<dbReference type="AlphaFoldDB" id="A0A395J1E9"/>
<comment type="caution">
    <text evidence="2">The sequence shown here is derived from an EMBL/GenBank/DDBJ whole genome shotgun (WGS) entry which is preliminary data.</text>
</comment>
<protein>
    <submittedName>
        <fullName evidence="2">Uncharacterized protein</fullName>
    </submittedName>
</protein>
<gene>
    <name evidence="2" type="ORF">DID88_001089</name>
</gene>
<dbReference type="EMBL" id="QKRW01000010">
    <property type="protein sequence ID" value="RAL65523.1"/>
    <property type="molecule type" value="Genomic_DNA"/>
</dbReference>
<keyword evidence="3" id="KW-1185">Reference proteome</keyword>
<sequence length="90" mass="10078">MVKKLWFEKTNKVKKIKNLKVLMENGEPSKGDKATPCTRKYAEEGVAETDGDSSSNPETSLDKNKSDKNLLVQKKSTWGQGHQGYGKEAY</sequence>
<accession>A0A395J1E9</accession>
<evidence type="ECO:0000313" key="3">
    <source>
        <dbReference type="Proteomes" id="UP000249056"/>
    </source>
</evidence>
<name>A0A395J1E9_9HELO</name>
<proteinExistence type="predicted"/>
<organism evidence="2 3">
    <name type="scientific">Monilinia fructigena</name>
    <dbReference type="NCBI Taxonomy" id="38457"/>
    <lineage>
        <taxon>Eukaryota</taxon>
        <taxon>Fungi</taxon>
        <taxon>Dikarya</taxon>
        <taxon>Ascomycota</taxon>
        <taxon>Pezizomycotina</taxon>
        <taxon>Leotiomycetes</taxon>
        <taxon>Helotiales</taxon>
        <taxon>Sclerotiniaceae</taxon>
        <taxon>Monilinia</taxon>
    </lineage>
</organism>
<evidence type="ECO:0000313" key="2">
    <source>
        <dbReference type="EMBL" id="RAL65523.1"/>
    </source>
</evidence>
<reference evidence="2 3" key="1">
    <citation type="submission" date="2018-06" db="EMBL/GenBank/DDBJ databases">
        <title>Genome Sequence of the Brown Rot Fungal Pathogen Monilinia fructigena.</title>
        <authorList>
            <person name="Landi L."/>
            <person name="De Miccolis Angelini R.M."/>
            <person name="Pollastro S."/>
            <person name="Abate D."/>
            <person name="Faretra F."/>
            <person name="Romanazzi G."/>
        </authorList>
    </citation>
    <scope>NUCLEOTIDE SEQUENCE [LARGE SCALE GENOMIC DNA]</scope>
    <source>
        <strain evidence="2 3">Mfrg269</strain>
    </source>
</reference>
<evidence type="ECO:0000256" key="1">
    <source>
        <dbReference type="SAM" id="MobiDB-lite"/>
    </source>
</evidence>
<feature type="region of interest" description="Disordered" evidence="1">
    <location>
        <begin position="23"/>
        <end position="90"/>
    </location>
</feature>